<evidence type="ECO:0008006" key="3">
    <source>
        <dbReference type="Google" id="ProtNLM"/>
    </source>
</evidence>
<accession>A0A1F6E541</accession>
<name>A0A1F6E541_9BACT</name>
<dbReference type="STRING" id="1798499.A3C95_01345"/>
<organism evidence="1 2">
    <name type="scientific">Candidatus Kaiserbacteria bacterium RIFCSPHIGHO2_02_FULL_56_30</name>
    <dbReference type="NCBI Taxonomy" id="1798499"/>
    <lineage>
        <taxon>Bacteria</taxon>
        <taxon>Candidatus Kaiseribacteriota</taxon>
    </lineage>
</organism>
<dbReference type="AlphaFoldDB" id="A0A1F6E541"/>
<evidence type="ECO:0000313" key="2">
    <source>
        <dbReference type="Proteomes" id="UP000177107"/>
    </source>
</evidence>
<sequence>MYRRRFYFAHDYVSLVADATGHKRGESMMDRSEFNRLGNQHLSGVERGPFAKKKIHERFLNLVWGKNGRSQIAKILSDEFRLRITPSMVSGTRERLKCYFKNAGVEWPFSKVNGEGESHGRSRQNLAAVLTVGSKLPQRVKPDEEEIKPQTGDGGEFVTLLTINDRMCRWPIGDPAESGFHFCGKKREKDSSYCEGHTRKAYKQREPRLRAKRVGAVVMTTNFR</sequence>
<evidence type="ECO:0000313" key="1">
    <source>
        <dbReference type="EMBL" id="OGG68756.1"/>
    </source>
</evidence>
<dbReference type="Pfam" id="PF07750">
    <property type="entry name" value="GcrA"/>
    <property type="match status" value="1"/>
</dbReference>
<gene>
    <name evidence="1" type="ORF">A3C95_01345</name>
</gene>
<protein>
    <recommendedName>
        <fullName evidence="3">GcrA cell cycle regulator</fullName>
    </recommendedName>
</protein>
<comment type="caution">
    <text evidence="1">The sequence shown here is derived from an EMBL/GenBank/DDBJ whole genome shotgun (WGS) entry which is preliminary data.</text>
</comment>
<dbReference type="InterPro" id="IPR011681">
    <property type="entry name" value="GcrA"/>
</dbReference>
<dbReference type="EMBL" id="MFLM01000004">
    <property type="protein sequence ID" value="OGG68756.1"/>
    <property type="molecule type" value="Genomic_DNA"/>
</dbReference>
<reference evidence="1 2" key="1">
    <citation type="journal article" date="2016" name="Nat. Commun.">
        <title>Thousands of microbial genomes shed light on interconnected biogeochemical processes in an aquifer system.</title>
        <authorList>
            <person name="Anantharaman K."/>
            <person name="Brown C.T."/>
            <person name="Hug L.A."/>
            <person name="Sharon I."/>
            <person name="Castelle C.J."/>
            <person name="Probst A.J."/>
            <person name="Thomas B.C."/>
            <person name="Singh A."/>
            <person name="Wilkins M.J."/>
            <person name="Karaoz U."/>
            <person name="Brodie E.L."/>
            <person name="Williams K.H."/>
            <person name="Hubbard S.S."/>
            <person name="Banfield J.F."/>
        </authorList>
    </citation>
    <scope>NUCLEOTIDE SEQUENCE [LARGE SCALE GENOMIC DNA]</scope>
</reference>
<proteinExistence type="predicted"/>
<dbReference type="Proteomes" id="UP000177107">
    <property type="component" value="Unassembled WGS sequence"/>
</dbReference>